<protein>
    <submittedName>
        <fullName evidence="1">Uncharacterized protein</fullName>
    </submittedName>
</protein>
<reference evidence="1 2" key="1">
    <citation type="journal article" date="2015" name="Nature">
        <title>rRNA introns, odd ribosomes, and small enigmatic genomes across a large radiation of phyla.</title>
        <authorList>
            <person name="Brown C.T."/>
            <person name="Hug L.A."/>
            <person name="Thomas B.C."/>
            <person name="Sharon I."/>
            <person name="Castelle C.J."/>
            <person name="Singh A."/>
            <person name="Wilkins M.J."/>
            <person name="Williams K.H."/>
            <person name="Banfield J.F."/>
        </authorList>
    </citation>
    <scope>NUCLEOTIDE SEQUENCE [LARGE SCALE GENOMIC DNA]</scope>
</reference>
<dbReference type="AlphaFoldDB" id="A0A0G1G7G1"/>
<dbReference type="Proteomes" id="UP000033980">
    <property type="component" value="Unassembled WGS sequence"/>
</dbReference>
<evidence type="ECO:0000313" key="2">
    <source>
        <dbReference type="Proteomes" id="UP000033980"/>
    </source>
</evidence>
<name>A0A0G1G7G1_9BACT</name>
<sequence>MPFMSTKNHPRGWLSGSWSCDHYSLIANLAASEGSPTTGGAFLFRTGFVNNDVATIKVGTIHFFDSTLSSFSVFEFDESESLTPAGELI</sequence>
<evidence type="ECO:0000313" key="1">
    <source>
        <dbReference type="EMBL" id="KKS94893.1"/>
    </source>
</evidence>
<organism evidence="1 2">
    <name type="scientific">Candidatus Collierbacteria bacterium GW2011_GWC2_43_12</name>
    <dbReference type="NCBI Taxonomy" id="1618390"/>
    <lineage>
        <taxon>Bacteria</taxon>
        <taxon>Candidatus Collieribacteriota</taxon>
    </lineage>
</organism>
<proteinExistence type="predicted"/>
<gene>
    <name evidence="1" type="ORF">UV68_C0001G0034</name>
</gene>
<comment type="caution">
    <text evidence="1">The sequence shown here is derived from an EMBL/GenBank/DDBJ whole genome shotgun (WGS) entry which is preliminary data.</text>
</comment>
<dbReference type="EMBL" id="LCFK01000001">
    <property type="protein sequence ID" value="KKS94893.1"/>
    <property type="molecule type" value="Genomic_DNA"/>
</dbReference>
<accession>A0A0G1G7G1</accession>